<organism evidence="4">
    <name type="scientific">marine sediment metagenome</name>
    <dbReference type="NCBI Taxonomy" id="412755"/>
    <lineage>
        <taxon>unclassified sequences</taxon>
        <taxon>metagenomes</taxon>
        <taxon>ecological metagenomes</taxon>
    </lineage>
</organism>
<dbReference type="InterPro" id="IPR023576">
    <property type="entry name" value="UbiE/COQ5_MeTrFase_CS"/>
</dbReference>
<keyword evidence="3" id="KW-0949">S-adenosyl-L-methionine</keyword>
<dbReference type="PROSITE" id="PS01184">
    <property type="entry name" value="UBIE_2"/>
    <property type="match status" value="1"/>
</dbReference>
<dbReference type="Pfam" id="PF01209">
    <property type="entry name" value="Ubie_methyltran"/>
    <property type="match status" value="1"/>
</dbReference>
<comment type="caution">
    <text evidence="4">The sequence shown here is derived from an EMBL/GenBank/DDBJ whole genome shotgun (WGS) entry which is preliminary data.</text>
</comment>
<gene>
    <name evidence="4" type="ORF">LCGC14_2083820</name>
</gene>
<dbReference type="PANTHER" id="PTHR43591">
    <property type="entry name" value="METHYLTRANSFERASE"/>
    <property type="match status" value="1"/>
</dbReference>
<keyword evidence="2" id="KW-0808">Transferase</keyword>
<dbReference type="GO" id="GO:0008168">
    <property type="term" value="F:methyltransferase activity"/>
    <property type="evidence" value="ECO:0007669"/>
    <property type="project" value="UniProtKB-KW"/>
</dbReference>
<dbReference type="Gene3D" id="3.40.50.150">
    <property type="entry name" value="Vaccinia Virus protein VP39"/>
    <property type="match status" value="1"/>
</dbReference>
<proteinExistence type="predicted"/>
<evidence type="ECO:0000256" key="3">
    <source>
        <dbReference type="ARBA" id="ARBA00022691"/>
    </source>
</evidence>
<dbReference type="EMBL" id="LAZR01025239">
    <property type="protein sequence ID" value="KKL72549.1"/>
    <property type="molecule type" value="Genomic_DNA"/>
</dbReference>
<sequence length="141" mass="15612">LNGEGAAFGVDLSRRMIGRAERKLIKAGTSVTLVLGNAVRLPFRDSAFDAVLDGFGMKYYSDKPRAVREMLRVVKPGGKIVIAELGVPQKESLNVRQRLLRAWIPHFDEPPPLRAVPEGVSGLSVSWDAHETAYVIEFRKL</sequence>
<dbReference type="GO" id="GO:0032259">
    <property type="term" value="P:methylation"/>
    <property type="evidence" value="ECO:0007669"/>
    <property type="project" value="UniProtKB-KW"/>
</dbReference>
<feature type="non-terminal residue" evidence="4">
    <location>
        <position position="1"/>
    </location>
</feature>
<evidence type="ECO:0008006" key="5">
    <source>
        <dbReference type="Google" id="ProtNLM"/>
    </source>
</evidence>
<dbReference type="CDD" id="cd02440">
    <property type="entry name" value="AdoMet_MTases"/>
    <property type="match status" value="1"/>
</dbReference>
<accession>A0A0F9EF14</accession>
<name>A0A0F9EF14_9ZZZZ</name>
<evidence type="ECO:0000256" key="1">
    <source>
        <dbReference type="ARBA" id="ARBA00022603"/>
    </source>
</evidence>
<dbReference type="SUPFAM" id="SSF53335">
    <property type="entry name" value="S-adenosyl-L-methionine-dependent methyltransferases"/>
    <property type="match status" value="1"/>
</dbReference>
<evidence type="ECO:0000313" key="4">
    <source>
        <dbReference type="EMBL" id="KKL72549.1"/>
    </source>
</evidence>
<reference evidence="4" key="1">
    <citation type="journal article" date="2015" name="Nature">
        <title>Complex archaea that bridge the gap between prokaryotes and eukaryotes.</title>
        <authorList>
            <person name="Spang A."/>
            <person name="Saw J.H."/>
            <person name="Jorgensen S.L."/>
            <person name="Zaremba-Niedzwiedzka K."/>
            <person name="Martijn J."/>
            <person name="Lind A.E."/>
            <person name="van Eijk R."/>
            <person name="Schleper C."/>
            <person name="Guy L."/>
            <person name="Ettema T.J."/>
        </authorList>
    </citation>
    <scope>NUCLEOTIDE SEQUENCE</scope>
</reference>
<evidence type="ECO:0000256" key="2">
    <source>
        <dbReference type="ARBA" id="ARBA00022679"/>
    </source>
</evidence>
<keyword evidence="1" id="KW-0489">Methyltransferase</keyword>
<protein>
    <recommendedName>
        <fullName evidence="5">Methyltransferase type 11 domain-containing protein</fullName>
    </recommendedName>
</protein>
<dbReference type="PANTHER" id="PTHR43591:SF24">
    <property type="entry name" value="2-METHOXY-6-POLYPRENYL-1,4-BENZOQUINOL METHYLASE, MITOCHONDRIAL"/>
    <property type="match status" value="1"/>
</dbReference>
<dbReference type="AlphaFoldDB" id="A0A0F9EF14"/>
<dbReference type="InterPro" id="IPR029063">
    <property type="entry name" value="SAM-dependent_MTases_sf"/>
</dbReference>